<evidence type="ECO:0000313" key="3">
    <source>
        <dbReference type="EMBL" id="PWD50283.1"/>
    </source>
</evidence>
<proteinExistence type="predicted"/>
<organism evidence="3 4">
    <name type="scientific">Serinibacter arcticus</name>
    <dbReference type="NCBI Taxonomy" id="1655435"/>
    <lineage>
        <taxon>Bacteria</taxon>
        <taxon>Bacillati</taxon>
        <taxon>Actinomycetota</taxon>
        <taxon>Actinomycetes</taxon>
        <taxon>Micrococcales</taxon>
        <taxon>Beutenbergiaceae</taxon>
        <taxon>Serinibacter</taxon>
    </lineage>
</organism>
<name>A0A2U1ZTM4_9MICO</name>
<comment type="caution">
    <text evidence="3">The sequence shown here is derived from an EMBL/GenBank/DDBJ whole genome shotgun (WGS) entry which is preliminary data.</text>
</comment>
<keyword evidence="2" id="KW-1133">Transmembrane helix</keyword>
<dbReference type="PANTHER" id="PTHR33608:SF6">
    <property type="entry name" value="BLL2464 PROTEIN"/>
    <property type="match status" value="1"/>
</dbReference>
<feature type="transmembrane region" description="Helical" evidence="2">
    <location>
        <begin position="9"/>
        <end position="28"/>
    </location>
</feature>
<keyword evidence="4" id="KW-1185">Reference proteome</keyword>
<keyword evidence="2" id="KW-0812">Transmembrane</keyword>
<dbReference type="OrthoDB" id="9776116at2"/>
<dbReference type="RefSeq" id="WP_109228666.1">
    <property type="nucleotide sequence ID" value="NZ_PYHR01000002.1"/>
</dbReference>
<feature type="region of interest" description="Disordered" evidence="1">
    <location>
        <begin position="210"/>
        <end position="231"/>
    </location>
</feature>
<feature type="transmembrane region" description="Helical" evidence="2">
    <location>
        <begin position="34"/>
        <end position="50"/>
    </location>
</feature>
<reference evidence="3 4" key="1">
    <citation type="submission" date="2018-03" db="EMBL/GenBank/DDBJ databases">
        <title>Genome assembly of novel Miniimonas species PCH200.</title>
        <authorList>
            <person name="Thakur V."/>
            <person name="Kumar V."/>
            <person name="Singh D."/>
        </authorList>
    </citation>
    <scope>NUCLEOTIDE SEQUENCE [LARGE SCALE GENOMIC DNA]</scope>
    <source>
        <strain evidence="3 4">PCH200</strain>
    </source>
</reference>
<evidence type="ECO:0000256" key="2">
    <source>
        <dbReference type="SAM" id="Phobius"/>
    </source>
</evidence>
<dbReference type="EMBL" id="PYHR01000002">
    <property type="protein sequence ID" value="PWD50283.1"/>
    <property type="molecule type" value="Genomic_DNA"/>
</dbReference>
<accession>A0A2U1ZTM4</accession>
<dbReference type="Proteomes" id="UP000245166">
    <property type="component" value="Unassembled WGS sequence"/>
</dbReference>
<sequence length="231" mass="24243">MTSTRWGPTLAWTGTVVVAVVVALVGVVVGRPDAIALVAPVLVAAVVMAARRRDRADASAQAVAVALLPDAPAGHHRGLLSVAGDGGDRRLRVAVPGYTSASALIAAGGTATADVRSARTGPLELFRVDHAGLDDGVETPPAVVPALRVVVEPGTERLGLLPLPDQLVGLTGAHTSRRRGDGDDLHDIAPFRSGDRLRRIDWRVTARRGTTDPAWARSSTSGARRPWPRRW</sequence>
<evidence type="ECO:0000256" key="1">
    <source>
        <dbReference type="SAM" id="MobiDB-lite"/>
    </source>
</evidence>
<dbReference type="PANTHER" id="PTHR33608">
    <property type="entry name" value="BLL2464 PROTEIN"/>
    <property type="match status" value="1"/>
</dbReference>
<evidence type="ECO:0000313" key="4">
    <source>
        <dbReference type="Proteomes" id="UP000245166"/>
    </source>
</evidence>
<dbReference type="AlphaFoldDB" id="A0A2U1ZTM4"/>
<gene>
    <name evidence="3" type="ORF">C8046_06005</name>
</gene>
<protein>
    <submittedName>
        <fullName evidence="3">Uncharacterized protein</fullName>
    </submittedName>
</protein>
<keyword evidence="2" id="KW-0472">Membrane</keyword>